<organism evidence="2 4">
    <name type="scientific">Perkinsus olseni</name>
    <name type="common">Perkinsus atlanticus</name>
    <dbReference type="NCBI Taxonomy" id="32597"/>
    <lineage>
        <taxon>Eukaryota</taxon>
        <taxon>Sar</taxon>
        <taxon>Alveolata</taxon>
        <taxon>Perkinsozoa</taxon>
        <taxon>Perkinsea</taxon>
        <taxon>Perkinsida</taxon>
        <taxon>Perkinsidae</taxon>
        <taxon>Perkinsus</taxon>
    </lineage>
</organism>
<dbReference type="Proteomes" id="UP000570595">
    <property type="component" value="Unassembled WGS sequence"/>
</dbReference>
<feature type="chain" id="PRO_5033915005" evidence="1">
    <location>
        <begin position="21"/>
        <end position="170"/>
    </location>
</feature>
<sequence>MIIIPLKFASLLLLLVTSTAIGVHHKAIKKLITKGQSHRWNPFSLAIYPDDSDPSGCYVKSKFYGQKHYIYFKLKENDNSGGLVYTIDKEKSDCPLDMSPINVEARVTTGNGDVNDCRKGVRRISATIGMKDGLNPLHYVKRSHNFIKRLCEKGPHSYDLEEGEDSLDYD</sequence>
<evidence type="ECO:0000313" key="2">
    <source>
        <dbReference type="EMBL" id="KAF4658270.1"/>
    </source>
</evidence>
<gene>
    <name evidence="3" type="ORF">FOL46_005246</name>
    <name evidence="2" type="ORF">FOZ61_005733</name>
</gene>
<protein>
    <submittedName>
        <fullName evidence="2">Uncharacterized protein</fullName>
    </submittedName>
</protein>
<keyword evidence="1" id="KW-0732">Signal</keyword>
<evidence type="ECO:0000313" key="4">
    <source>
        <dbReference type="Proteomes" id="UP000570595"/>
    </source>
</evidence>
<evidence type="ECO:0000256" key="1">
    <source>
        <dbReference type="SAM" id="SignalP"/>
    </source>
</evidence>
<dbReference type="OrthoDB" id="443593at2759"/>
<accession>A0A7J6LH03</accession>
<dbReference type="AlphaFoldDB" id="A0A7J6LH03"/>
<dbReference type="EMBL" id="JABAHT010000316">
    <property type="protein sequence ID" value="KAF4658270.1"/>
    <property type="molecule type" value="Genomic_DNA"/>
</dbReference>
<comment type="caution">
    <text evidence="2">The sequence shown here is derived from an EMBL/GenBank/DDBJ whole genome shotgun (WGS) entry which is preliminary data.</text>
</comment>
<proteinExistence type="predicted"/>
<name>A0A7J6LH03_PEROL</name>
<reference evidence="4 5" key="1">
    <citation type="submission" date="2020-04" db="EMBL/GenBank/DDBJ databases">
        <title>Perkinsus olseni comparative genomics.</title>
        <authorList>
            <person name="Bogema D.R."/>
        </authorList>
    </citation>
    <scope>NUCLEOTIDE SEQUENCE [LARGE SCALE GENOMIC DNA]</scope>
    <source>
        <strain evidence="2">ATCC PRA-179</strain>
        <strain evidence="3">ATCC PRA-31</strain>
    </source>
</reference>
<evidence type="ECO:0000313" key="3">
    <source>
        <dbReference type="EMBL" id="KAF4662533.1"/>
    </source>
</evidence>
<dbReference type="Proteomes" id="UP000572268">
    <property type="component" value="Unassembled WGS sequence"/>
</dbReference>
<feature type="signal peptide" evidence="1">
    <location>
        <begin position="1"/>
        <end position="20"/>
    </location>
</feature>
<evidence type="ECO:0000313" key="5">
    <source>
        <dbReference type="Proteomes" id="UP000572268"/>
    </source>
</evidence>
<dbReference type="EMBL" id="JABANN010000317">
    <property type="protein sequence ID" value="KAF4662533.1"/>
    <property type="molecule type" value="Genomic_DNA"/>
</dbReference>